<dbReference type="GO" id="GO:0016504">
    <property type="term" value="F:peptidase activator activity"/>
    <property type="evidence" value="ECO:0007669"/>
    <property type="project" value="InterPro"/>
</dbReference>
<proteinExistence type="predicted"/>
<protein>
    <submittedName>
        <fullName evidence="3">BLM10_mid domain-containing protein</fullName>
    </submittedName>
</protein>
<dbReference type="GO" id="GO:0005829">
    <property type="term" value="C:cytosol"/>
    <property type="evidence" value="ECO:0007669"/>
    <property type="project" value="TreeGrafter"/>
</dbReference>
<dbReference type="Proteomes" id="UP000050640">
    <property type="component" value="Unplaced"/>
</dbReference>
<evidence type="ECO:0000313" key="2">
    <source>
        <dbReference type="Proteomes" id="UP000050640"/>
    </source>
</evidence>
<keyword evidence="2" id="KW-1185">Reference proteome</keyword>
<dbReference type="InterPro" id="IPR032430">
    <property type="entry name" value="Blm10_mid"/>
</dbReference>
<dbReference type="GO" id="GO:0070628">
    <property type="term" value="F:proteasome binding"/>
    <property type="evidence" value="ECO:0007669"/>
    <property type="project" value="InterPro"/>
</dbReference>
<accession>A0A0R3RMG9</accession>
<dbReference type="STRING" id="1147741.A0A0R3RMG9"/>
<dbReference type="WBParaSite" id="EEL_0000267901-mRNA-1">
    <property type="protein sequence ID" value="EEL_0000267901-mRNA-1"/>
    <property type="gene ID" value="EEL_0000267901"/>
</dbReference>
<sequence>QCISAIFRLSEYCPGYIDWSSKHTIIFSKLLRTLNLSVRYNKVAVGDGTGMGSESSGAEWIIWMLGGVNESAHRCFERLIKCVESFLHPLHEGGHTPTLQSFLDALVSEMVRRVRIERVRKKTRNKVPLKMRLTDEQIEWFVNILLPSVLYSVFSTIETSASNVMRNLAFLAPQLVLPKCLDLIYPSLSTITEPHRLKQSLECIVEICVPLVRDNGTYNYQTYNVCKQNWINDMGKITKDRENKSLSLPITSESEIRADRCRAPLREHAIFLLEALIEAIDINDFQKLSLSLQTLETIFQLVPIVNCSAALAMEKYANLTEEEKRLCELTARFPNIVQDFVNK</sequence>
<dbReference type="GO" id="GO:0010499">
    <property type="term" value="P:proteasomal ubiquitin-independent protein catabolic process"/>
    <property type="evidence" value="ECO:0007669"/>
    <property type="project" value="TreeGrafter"/>
</dbReference>
<dbReference type="InterPro" id="IPR035309">
    <property type="entry name" value="PSME4"/>
</dbReference>
<dbReference type="Pfam" id="PF16507">
    <property type="entry name" value="HEAT_PSME4_mid"/>
    <property type="match status" value="1"/>
</dbReference>
<dbReference type="GO" id="GO:0005634">
    <property type="term" value="C:nucleus"/>
    <property type="evidence" value="ECO:0007669"/>
    <property type="project" value="TreeGrafter"/>
</dbReference>
<evidence type="ECO:0000313" key="3">
    <source>
        <dbReference type="WBParaSite" id="EEL_0000267901-mRNA-1"/>
    </source>
</evidence>
<dbReference type="PANTHER" id="PTHR32170">
    <property type="entry name" value="PROTEASOME ACTIVATOR COMPLEX SUBUNIT 4"/>
    <property type="match status" value="1"/>
</dbReference>
<dbReference type="PANTHER" id="PTHR32170:SF4">
    <property type="entry name" value="DUF3437 DOMAIN-CONTAINING PROTEIN-RELATED"/>
    <property type="match status" value="1"/>
</dbReference>
<feature type="domain" description="Proteasome activator Blm10 middle HEAT repeats region" evidence="1">
    <location>
        <begin position="77"/>
        <end position="215"/>
    </location>
</feature>
<name>A0A0R3RMG9_9BILA</name>
<dbReference type="AlphaFoldDB" id="A0A0R3RMG9"/>
<reference evidence="3" key="1">
    <citation type="submission" date="2017-02" db="UniProtKB">
        <authorList>
            <consortium name="WormBaseParasite"/>
        </authorList>
    </citation>
    <scope>IDENTIFICATION</scope>
</reference>
<evidence type="ECO:0000259" key="1">
    <source>
        <dbReference type="Pfam" id="PF16507"/>
    </source>
</evidence>
<organism evidence="2 3">
    <name type="scientific">Elaeophora elaphi</name>
    <dbReference type="NCBI Taxonomy" id="1147741"/>
    <lineage>
        <taxon>Eukaryota</taxon>
        <taxon>Metazoa</taxon>
        <taxon>Ecdysozoa</taxon>
        <taxon>Nematoda</taxon>
        <taxon>Chromadorea</taxon>
        <taxon>Rhabditida</taxon>
        <taxon>Spirurina</taxon>
        <taxon>Spiruromorpha</taxon>
        <taxon>Filarioidea</taxon>
        <taxon>Onchocercidae</taxon>
        <taxon>Elaeophora</taxon>
    </lineage>
</organism>